<proteinExistence type="predicted"/>
<dbReference type="EMBL" id="JBHUPA010000007">
    <property type="protein sequence ID" value="MFD2962802.1"/>
    <property type="molecule type" value="Genomic_DNA"/>
</dbReference>
<dbReference type="RefSeq" id="WP_377611073.1">
    <property type="nucleotide sequence ID" value="NZ_JBHUPA010000007.1"/>
</dbReference>
<dbReference type="Proteomes" id="UP001597560">
    <property type="component" value="Unassembled WGS sequence"/>
</dbReference>
<reference evidence="2" key="1">
    <citation type="journal article" date="2019" name="Int. J. Syst. Evol. Microbiol.">
        <title>The Global Catalogue of Microorganisms (GCM) 10K type strain sequencing project: providing services to taxonomists for standard genome sequencing and annotation.</title>
        <authorList>
            <consortium name="The Broad Institute Genomics Platform"/>
            <consortium name="The Broad Institute Genome Sequencing Center for Infectious Disease"/>
            <person name="Wu L."/>
            <person name="Ma J."/>
        </authorList>
    </citation>
    <scope>NUCLEOTIDE SEQUENCE [LARGE SCALE GENOMIC DNA]</scope>
    <source>
        <strain evidence="2">KCTC 23098</strain>
    </source>
</reference>
<dbReference type="Pfam" id="PF14359">
    <property type="entry name" value="DUF4406"/>
    <property type="match status" value="1"/>
</dbReference>
<keyword evidence="2" id="KW-1185">Reference proteome</keyword>
<dbReference type="SUPFAM" id="SSF52309">
    <property type="entry name" value="N-(deoxy)ribosyltransferase-like"/>
    <property type="match status" value="1"/>
</dbReference>
<organism evidence="1 2">
    <name type="scientific">Olivibacter jilunii</name>
    <dbReference type="NCBI Taxonomy" id="985016"/>
    <lineage>
        <taxon>Bacteria</taxon>
        <taxon>Pseudomonadati</taxon>
        <taxon>Bacteroidota</taxon>
        <taxon>Sphingobacteriia</taxon>
        <taxon>Sphingobacteriales</taxon>
        <taxon>Sphingobacteriaceae</taxon>
        <taxon>Olivibacter</taxon>
    </lineage>
</organism>
<evidence type="ECO:0000313" key="2">
    <source>
        <dbReference type="Proteomes" id="UP001597560"/>
    </source>
</evidence>
<comment type="caution">
    <text evidence="1">The sequence shown here is derived from an EMBL/GenBank/DDBJ whole genome shotgun (WGS) entry which is preliminary data.</text>
</comment>
<accession>A0ABW6B052</accession>
<evidence type="ECO:0000313" key="1">
    <source>
        <dbReference type="EMBL" id="MFD2962802.1"/>
    </source>
</evidence>
<gene>
    <name evidence="1" type="ORF">ACFS6J_13465</name>
</gene>
<dbReference type="Gene3D" id="3.40.50.10400">
    <property type="entry name" value="Hypothetical protein PA1492"/>
    <property type="match status" value="1"/>
</dbReference>
<protein>
    <submittedName>
        <fullName evidence="1">DUF4406 domain-containing protein</fullName>
    </submittedName>
</protein>
<name>A0ABW6B052_9SPHI</name>
<sequence>MERKIYISGPITGMPNDNREAFADATRTLRSKGYLVCNPHELVYAVPSGSPWSVYMRVCIEALTHVTDVVMLEGWERSRGAQLENLLAIQLEIDVHYSIEQFLKEEQQCLQSNSTN</sequence>
<dbReference type="InterPro" id="IPR025518">
    <property type="entry name" value="DUF4406"/>
</dbReference>